<comment type="similarity">
    <text evidence="1">Belongs to the LysR transcriptional regulatory family.</text>
</comment>
<dbReference type="InterPro" id="IPR058163">
    <property type="entry name" value="LysR-type_TF_proteobact-type"/>
</dbReference>
<proteinExistence type="inferred from homology"/>
<evidence type="ECO:0000313" key="6">
    <source>
        <dbReference type="EMBL" id="RNF33662.1"/>
    </source>
</evidence>
<dbReference type="GO" id="GO:0003700">
    <property type="term" value="F:DNA-binding transcription factor activity"/>
    <property type="evidence" value="ECO:0007669"/>
    <property type="project" value="InterPro"/>
</dbReference>
<comment type="caution">
    <text evidence="6">The sequence shown here is derived from an EMBL/GenBank/DDBJ whole genome shotgun (WGS) entry which is preliminary data.</text>
</comment>
<protein>
    <submittedName>
        <fullName evidence="6">LysR family transcriptional regulator</fullName>
    </submittedName>
</protein>
<reference evidence="6" key="1">
    <citation type="submission" date="2018-05" db="EMBL/GenBank/DDBJ databases">
        <title>Reclassification of Methylarcula marina and Methylarcula terricola as Paracoccus methylarcula sp.nov., comb.nov. and Paracoccus terricola comb.nov.</title>
        <authorList>
            <person name="Shmareva M.N."/>
            <person name="Doronina N.V."/>
            <person name="Vasilenko O.V."/>
            <person name="Tarlachkov S.V."/>
            <person name="Trotsenko Y.A."/>
        </authorList>
    </citation>
    <scope>NUCLEOTIDE SEQUENCE [LARGE SCALE GENOMIC DNA]</scope>
    <source>
        <strain evidence="6">VKM B-2159</strain>
    </source>
</reference>
<evidence type="ECO:0000313" key="7">
    <source>
        <dbReference type="Proteomes" id="UP000238137"/>
    </source>
</evidence>
<dbReference type="PANTHER" id="PTHR30537">
    <property type="entry name" value="HTH-TYPE TRANSCRIPTIONAL REGULATOR"/>
    <property type="match status" value="1"/>
</dbReference>
<evidence type="ECO:0000259" key="5">
    <source>
        <dbReference type="PROSITE" id="PS50931"/>
    </source>
</evidence>
<dbReference type="RefSeq" id="WP_106692390.1">
    <property type="nucleotide sequence ID" value="NZ_PXNQ02000010.1"/>
</dbReference>
<accession>A0A422QV04</accession>
<evidence type="ECO:0000256" key="2">
    <source>
        <dbReference type="ARBA" id="ARBA00023015"/>
    </source>
</evidence>
<keyword evidence="2" id="KW-0805">Transcription regulation</keyword>
<dbReference type="Gene3D" id="1.10.10.10">
    <property type="entry name" value="Winged helix-like DNA-binding domain superfamily/Winged helix DNA-binding domain"/>
    <property type="match status" value="1"/>
</dbReference>
<organism evidence="6 7">
    <name type="scientific">Paracoccus methylarcula</name>
    <dbReference type="NCBI Taxonomy" id="72022"/>
    <lineage>
        <taxon>Bacteria</taxon>
        <taxon>Pseudomonadati</taxon>
        <taxon>Pseudomonadota</taxon>
        <taxon>Alphaproteobacteria</taxon>
        <taxon>Rhodobacterales</taxon>
        <taxon>Paracoccaceae</taxon>
        <taxon>Paracoccus</taxon>
    </lineage>
</organism>
<dbReference type="Pfam" id="PF03466">
    <property type="entry name" value="LysR_substrate"/>
    <property type="match status" value="1"/>
</dbReference>
<dbReference type="EMBL" id="PXNQ02000010">
    <property type="protein sequence ID" value="RNF33662.1"/>
    <property type="molecule type" value="Genomic_DNA"/>
</dbReference>
<feature type="domain" description="HTH lysR-type" evidence="5">
    <location>
        <begin position="1"/>
        <end position="61"/>
    </location>
</feature>
<dbReference type="InterPro" id="IPR036388">
    <property type="entry name" value="WH-like_DNA-bd_sf"/>
</dbReference>
<sequence length="292" mass="31841">MNIESWDDIRTALAVARTGTVSGAAEALGVHHATVIRRVDALEKQLGAKLFQRHTRGYALTEAGQVLLRSAGEADERFAQMASNIAGAGDRIEGELVVTSLPELSDLVMPRLLALLRRNPGLRLRYVTAARLYRLSTGEAHIAIRAGAKPDEPDYVVRQLAVLPSRLYAAPAYLEAHGPVDDLAQHRFAIPPPGAGGERAPYMRWLQERVPEECLVFVSNDHDAIEAVVRDGQALGVLMDARTEGLVEVMALAEWDSHLWLVTHVDLHRTPKVQAALEALRGGGKRQAVQGN</sequence>
<dbReference type="Gene3D" id="3.40.190.290">
    <property type="match status" value="1"/>
</dbReference>
<dbReference type="OrthoDB" id="9796526at2"/>
<dbReference type="Proteomes" id="UP000238137">
    <property type="component" value="Unassembled WGS sequence"/>
</dbReference>
<dbReference type="SUPFAM" id="SSF46785">
    <property type="entry name" value="Winged helix' DNA-binding domain"/>
    <property type="match status" value="1"/>
</dbReference>
<keyword evidence="3" id="KW-0238">DNA-binding</keyword>
<evidence type="ECO:0000256" key="4">
    <source>
        <dbReference type="ARBA" id="ARBA00023163"/>
    </source>
</evidence>
<keyword evidence="4" id="KW-0804">Transcription</keyword>
<dbReference type="GO" id="GO:0043565">
    <property type="term" value="F:sequence-specific DNA binding"/>
    <property type="evidence" value="ECO:0007669"/>
    <property type="project" value="TreeGrafter"/>
</dbReference>
<keyword evidence="7" id="KW-1185">Reference proteome</keyword>
<gene>
    <name evidence="6" type="ORF">A7A09_015945</name>
</gene>
<dbReference type="InterPro" id="IPR036390">
    <property type="entry name" value="WH_DNA-bd_sf"/>
</dbReference>
<name>A0A422QV04_9RHOB</name>
<dbReference type="SUPFAM" id="SSF53850">
    <property type="entry name" value="Periplasmic binding protein-like II"/>
    <property type="match status" value="1"/>
</dbReference>
<dbReference type="AlphaFoldDB" id="A0A422QV04"/>
<evidence type="ECO:0000256" key="1">
    <source>
        <dbReference type="ARBA" id="ARBA00009437"/>
    </source>
</evidence>
<evidence type="ECO:0000256" key="3">
    <source>
        <dbReference type="ARBA" id="ARBA00023125"/>
    </source>
</evidence>
<dbReference type="PANTHER" id="PTHR30537:SF3">
    <property type="entry name" value="TRANSCRIPTIONAL REGULATORY PROTEIN"/>
    <property type="match status" value="1"/>
</dbReference>
<dbReference type="PROSITE" id="PS50931">
    <property type="entry name" value="HTH_LYSR"/>
    <property type="match status" value="1"/>
</dbReference>
<dbReference type="InterPro" id="IPR000847">
    <property type="entry name" value="LysR_HTH_N"/>
</dbReference>
<dbReference type="InterPro" id="IPR005119">
    <property type="entry name" value="LysR_subst-bd"/>
</dbReference>
<dbReference type="Pfam" id="PF00126">
    <property type="entry name" value="HTH_1"/>
    <property type="match status" value="1"/>
</dbReference>
<dbReference type="GO" id="GO:0006351">
    <property type="term" value="P:DNA-templated transcription"/>
    <property type="evidence" value="ECO:0007669"/>
    <property type="project" value="TreeGrafter"/>
</dbReference>